<dbReference type="RefSeq" id="XP_005712469.1">
    <property type="nucleotide sequence ID" value="XM_005712412.1"/>
</dbReference>
<evidence type="ECO:0000313" key="2">
    <source>
        <dbReference type="Proteomes" id="UP000012073"/>
    </source>
</evidence>
<dbReference type="AlphaFoldDB" id="R7Q499"/>
<protein>
    <submittedName>
        <fullName evidence="1">Uncharacterized protein</fullName>
    </submittedName>
</protein>
<dbReference type="Gramene" id="CDF32698">
    <property type="protein sequence ID" value="CDF32698"/>
    <property type="gene ID" value="CHC_T00001570001"/>
</dbReference>
<dbReference type="GeneID" id="17320185"/>
<dbReference type="Proteomes" id="UP000012073">
    <property type="component" value="Unassembled WGS sequence"/>
</dbReference>
<proteinExistence type="predicted"/>
<keyword evidence="2" id="KW-1185">Reference proteome</keyword>
<organism evidence="1 2">
    <name type="scientific">Chondrus crispus</name>
    <name type="common">Carrageen Irish moss</name>
    <name type="synonym">Polymorpha crispa</name>
    <dbReference type="NCBI Taxonomy" id="2769"/>
    <lineage>
        <taxon>Eukaryota</taxon>
        <taxon>Rhodophyta</taxon>
        <taxon>Florideophyceae</taxon>
        <taxon>Rhodymeniophycidae</taxon>
        <taxon>Gigartinales</taxon>
        <taxon>Gigartinaceae</taxon>
        <taxon>Chondrus</taxon>
    </lineage>
</organism>
<dbReference type="KEGG" id="ccp:CHC_T00001570001"/>
<evidence type="ECO:0000313" key="1">
    <source>
        <dbReference type="EMBL" id="CDF32698.1"/>
    </source>
</evidence>
<reference evidence="2" key="1">
    <citation type="journal article" date="2013" name="Proc. Natl. Acad. Sci. U.S.A.">
        <title>Genome structure and metabolic features in the red seaweed Chondrus crispus shed light on evolution of the Archaeplastida.</title>
        <authorList>
            <person name="Collen J."/>
            <person name="Porcel B."/>
            <person name="Carre W."/>
            <person name="Ball S.G."/>
            <person name="Chaparro C."/>
            <person name="Tonon T."/>
            <person name="Barbeyron T."/>
            <person name="Michel G."/>
            <person name="Noel B."/>
            <person name="Valentin K."/>
            <person name="Elias M."/>
            <person name="Artiguenave F."/>
            <person name="Arun A."/>
            <person name="Aury J.M."/>
            <person name="Barbosa-Neto J.F."/>
            <person name="Bothwell J.H."/>
            <person name="Bouget F.Y."/>
            <person name="Brillet L."/>
            <person name="Cabello-Hurtado F."/>
            <person name="Capella-Gutierrez S."/>
            <person name="Charrier B."/>
            <person name="Cladiere L."/>
            <person name="Cock J.M."/>
            <person name="Coelho S.M."/>
            <person name="Colleoni C."/>
            <person name="Czjzek M."/>
            <person name="Da Silva C."/>
            <person name="Delage L."/>
            <person name="Denoeud F."/>
            <person name="Deschamps P."/>
            <person name="Dittami S.M."/>
            <person name="Gabaldon T."/>
            <person name="Gachon C.M."/>
            <person name="Groisillier A."/>
            <person name="Herve C."/>
            <person name="Jabbari K."/>
            <person name="Katinka M."/>
            <person name="Kloareg B."/>
            <person name="Kowalczyk N."/>
            <person name="Labadie K."/>
            <person name="Leblanc C."/>
            <person name="Lopez P.J."/>
            <person name="McLachlan D.H."/>
            <person name="Meslet-Cladiere L."/>
            <person name="Moustafa A."/>
            <person name="Nehr Z."/>
            <person name="Nyvall Collen P."/>
            <person name="Panaud O."/>
            <person name="Partensky F."/>
            <person name="Poulain J."/>
            <person name="Rensing S.A."/>
            <person name="Rousvoal S."/>
            <person name="Samson G."/>
            <person name="Symeonidi A."/>
            <person name="Weissenbach J."/>
            <person name="Zambounis A."/>
            <person name="Wincker P."/>
            <person name="Boyen C."/>
        </authorList>
    </citation>
    <scope>NUCLEOTIDE SEQUENCE [LARGE SCALE GENOMIC DNA]</scope>
    <source>
        <strain evidence="2">cv. Stackhouse</strain>
    </source>
</reference>
<gene>
    <name evidence="1" type="ORF">CHC_T00001570001</name>
</gene>
<dbReference type="EMBL" id="HG001545">
    <property type="protein sequence ID" value="CDF32698.1"/>
    <property type="molecule type" value="Genomic_DNA"/>
</dbReference>
<accession>R7Q499</accession>
<name>R7Q499_CHOCR</name>
<sequence length="89" mass="10404">MFRREQPIYESSREHCERDLVNEVQLLTFDVSHRYVLLVENGPDEWRLPGFLSDKVDATPIPGMCSTAKTVVGIDFPFNVHRQYHTVLR</sequence>